<comment type="caution">
    <text evidence="2">The sequence shown here is derived from an EMBL/GenBank/DDBJ whole genome shotgun (WGS) entry which is preliminary data.</text>
</comment>
<sequence>MPRLCLINEEKTAFYCQKMKLKFIFAPFLFILVPLSVFPATEINQDTIIVTAIKHLIENSFNEKDSLTIAPENVTPEITLPETRPDSSVKNGKKTYVPIDIRQILLNVEQSRPKTKQVIINDRFLKTNPLFIDILFHGYSAKPVHFDSWSANDYFSKFATSGFNSLNTTKLNSAEEILQELREITIRKFVTYNPHFIAYKIDNLPDVTDFINFELNAKPIDETVLMNRNRLNYDHRRLTIEKIKRNPWTTKSNAMLQFSQNYISKNWYQGGSDNISILGIVNGTFNYDDKKNIQWDNFAEWRMGFNSVEGDTLRLLNTNDDILRATSKLGVKAGGNWFYSGSVDFSTQFFNSYKAINSSVMKAKLLTPVRFNVNVGLDYKYKKLFSLMFSPLSYKFIYANDTLLVDQKSFGIPKGENILSQVGSSFRAQISYSPVRELQIDSKLSFYTNYEKIEVDWEIIGNFKFNRFLSTRLSLNPRYDNTVLTDEKAMIQFKQLLTFGLSYKLL</sequence>
<keyword evidence="1" id="KW-1133">Transmembrane helix</keyword>
<feature type="transmembrane region" description="Helical" evidence="1">
    <location>
        <begin position="21"/>
        <end position="40"/>
    </location>
</feature>
<gene>
    <name evidence="2" type="ORF">SDC9_32225</name>
</gene>
<evidence type="ECO:0008006" key="3">
    <source>
        <dbReference type="Google" id="ProtNLM"/>
    </source>
</evidence>
<evidence type="ECO:0000313" key="2">
    <source>
        <dbReference type="EMBL" id="MPL86248.1"/>
    </source>
</evidence>
<keyword evidence="1" id="KW-0812">Transmembrane</keyword>
<dbReference type="Pfam" id="PF11276">
    <property type="entry name" value="DUF3078"/>
    <property type="match status" value="1"/>
</dbReference>
<reference evidence="2" key="1">
    <citation type="submission" date="2019-08" db="EMBL/GenBank/DDBJ databases">
        <authorList>
            <person name="Kucharzyk K."/>
            <person name="Murdoch R.W."/>
            <person name="Higgins S."/>
            <person name="Loffler F."/>
        </authorList>
    </citation>
    <scope>NUCLEOTIDE SEQUENCE</scope>
</reference>
<proteinExistence type="predicted"/>
<protein>
    <recommendedName>
        <fullName evidence="3">DUF3078 domain-containing protein</fullName>
    </recommendedName>
</protein>
<evidence type="ECO:0000256" key="1">
    <source>
        <dbReference type="SAM" id="Phobius"/>
    </source>
</evidence>
<accession>A0A644V4H9</accession>
<dbReference type="AlphaFoldDB" id="A0A644V4H9"/>
<dbReference type="EMBL" id="VSSQ01000219">
    <property type="protein sequence ID" value="MPL86248.1"/>
    <property type="molecule type" value="Genomic_DNA"/>
</dbReference>
<keyword evidence="1" id="KW-0472">Membrane</keyword>
<name>A0A644V4H9_9ZZZZ</name>
<dbReference type="InterPro" id="IPR021428">
    <property type="entry name" value="DUF3078"/>
</dbReference>
<organism evidence="2">
    <name type="scientific">bioreactor metagenome</name>
    <dbReference type="NCBI Taxonomy" id="1076179"/>
    <lineage>
        <taxon>unclassified sequences</taxon>
        <taxon>metagenomes</taxon>
        <taxon>ecological metagenomes</taxon>
    </lineage>
</organism>